<dbReference type="NCBIfam" id="TIGR00738">
    <property type="entry name" value="rrf2_super"/>
    <property type="match status" value="1"/>
</dbReference>
<dbReference type="PANTHER" id="PTHR33221:SF4">
    <property type="entry name" value="HTH-TYPE TRANSCRIPTIONAL REPRESSOR NSRR"/>
    <property type="match status" value="1"/>
</dbReference>
<dbReference type="InterPro" id="IPR000944">
    <property type="entry name" value="Tscrpt_reg_Rrf2"/>
</dbReference>
<dbReference type="Proteomes" id="UP000662736">
    <property type="component" value="Chromosome"/>
</dbReference>
<dbReference type="PROSITE" id="PS51197">
    <property type="entry name" value="HTH_RRF2_2"/>
    <property type="match status" value="1"/>
</dbReference>
<dbReference type="PANTHER" id="PTHR33221">
    <property type="entry name" value="WINGED HELIX-TURN-HELIX TRANSCRIPTIONAL REGULATOR, RRF2 FAMILY"/>
    <property type="match status" value="1"/>
</dbReference>
<organism evidence="2 3">
    <name type="scientific">Glaesserella parasuis</name>
    <name type="common">Haemophilus parasuis</name>
    <dbReference type="NCBI Taxonomy" id="738"/>
    <lineage>
        <taxon>Bacteria</taxon>
        <taxon>Pseudomonadati</taxon>
        <taxon>Pseudomonadota</taxon>
        <taxon>Gammaproteobacteria</taxon>
        <taxon>Pasteurellales</taxon>
        <taxon>Pasteurellaceae</taxon>
        <taxon>Glaesserella</taxon>
    </lineage>
</organism>
<dbReference type="Gene3D" id="1.10.10.10">
    <property type="entry name" value="Winged helix-like DNA-binding domain superfamily/Winged helix DNA-binding domain"/>
    <property type="match status" value="1"/>
</dbReference>
<dbReference type="RefSeq" id="WP_021111336.1">
    <property type="nucleotide sequence ID" value="NZ_CBCRUP010000052.1"/>
</dbReference>
<dbReference type="GO" id="GO:0003700">
    <property type="term" value="F:DNA-binding transcription factor activity"/>
    <property type="evidence" value="ECO:0007669"/>
    <property type="project" value="TreeGrafter"/>
</dbReference>
<evidence type="ECO:0000256" key="1">
    <source>
        <dbReference type="ARBA" id="ARBA00023125"/>
    </source>
</evidence>
<evidence type="ECO:0000313" key="2">
    <source>
        <dbReference type="EMBL" id="QSX17422.1"/>
    </source>
</evidence>
<accession>A0A084EXR7</accession>
<dbReference type="OrthoDB" id="9795923at2"/>
<dbReference type="GO" id="GO:0003677">
    <property type="term" value="F:DNA binding"/>
    <property type="evidence" value="ECO:0007669"/>
    <property type="project" value="UniProtKB-KW"/>
</dbReference>
<proteinExistence type="predicted"/>
<evidence type="ECO:0000313" key="3">
    <source>
        <dbReference type="Proteomes" id="UP000662736"/>
    </source>
</evidence>
<sequence length="147" mass="16428">MHLSKFTDYAFRVLMYLAHHQDELHTIPQLAESLQVSQNHLVKVVHFMAKQGWLITARGKGGGIRISSLILSMAVGEVIRTLQGNPRLIDCNSPACILKPHCHLKSVLDHALEHFYQYLNQYSVSECIGSQKVIKGILCGNTTADGY</sequence>
<dbReference type="GO" id="GO:0005829">
    <property type="term" value="C:cytosol"/>
    <property type="evidence" value="ECO:0007669"/>
    <property type="project" value="TreeGrafter"/>
</dbReference>
<reference evidence="2" key="1">
    <citation type="submission" date="2021-03" db="EMBL/GenBank/DDBJ databases">
        <title>Characterization of a novel Integrative Conjugative Element in Glaesserella parasuis.</title>
        <authorList>
            <person name="Hu G."/>
            <person name="Sun H."/>
        </authorList>
    </citation>
    <scope>NUCLEOTIDE SEQUENCE</scope>
    <source>
        <strain evidence="2">GHP1807</strain>
    </source>
</reference>
<keyword evidence="1" id="KW-0238">DNA-binding</keyword>
<dbReference type="AlphaFoldDB" id="A0A084EXR7"/>
<dbReference type="EMBL" id="CP071491">
    <property type="protein sequence ID" value="QSX17422.1"/>
    <property type="molecule type" value="Genomic_DNA"/>
</dbReference>
<dbReference type="SUPFAM" id="SSF46785">
    <property type="entry name" value="Winged helix' DNA-binding domain"/>
    <property type="match status" value="1"/>
</dbReference>
<protein>
    <submittedName>
        <fullName evidence="2">Rrf2 family transcriptional regulator</fullName>
    </submittedName>
</protein>
<name>A0A084EXR7_GLAPU</name>
<dbReference type="InterPro" id="IPR036390">
    <property type="entry name" value="WH_DNA-bd_sf"/>
</dbReference>
<dbReference type="Pfam" id="PF02082">
    <property type="entry name" value="Rrf2"/>
    <property type="match status" value="1"/>
</dbReference>
<gene>
    <name evidence="2" type="ORF">J1G54_02370</name>
</gene>
<dbReference type="InterPro" id="IPR036388">
    <property type="entry name" value="WH-like_DNA-bd_sf"/>
</dbReference>